<evidence type="ECO:0000256" key="1">
    <source>
        <dbReference type="ARBA" id="ARBA00022723"/>
    </source>
</evidence>
<feature type="domain" description="PHD-type" evidence="6">
    <location>
        <begin position="190"/>
        <end position="331"/>
    </location>
</feature>
<keyword evidence="2" id="KW-0863">Zinc-finger</keyword>
<evidence type="ECO:0000313" key="7">
    <source>
        <dbReference type="EMBL" id="CAH7687649.1"/>
    </source>
</evidence>
<feature type="transmembrane region" description="Helical" evidence="5">
    <location>
        <begin position="466"/>
        <end position="488"/>
    </location>
</feature>
<protein>
    <submittedName>
        <fullName evidence="7">Expressed protein</fullName>
    </submittedName>
</protein>
<keyword evidence="5" id="KW-0812">Transmembrane</keyword>
<dbReference type="GO" id="GO:0008270">
    <property type="term" value="F:zinc ion binding"/>
    <property type="evidence" value="ECO:0007669"/>
    <property type="project" value="UniProtKB-KW"/>
</dbReference>
<dbReference type="PANTHER" id="PTHR13793:SF107">
    <property type="entry name" value="BROMODOMAIN-CONTAINING PROTEIN HOMOLOG"/>
    <property type="match status" value="1"/>
</dbReference>
<dbReference type="Proteomes" id="UP001153365">
    <property type="component" value="Unassembled WGS sequence"/>
</dbReference>
<dbReference type="InterPro" id="IPR050701">
    <property type="entry name" value="Histone_Mod_Regulator"/>
</dbReference>
<accession>A0AAV0BK53</accession>
<dbReference type="CDD" id="cd15571">
    <property type="entry name" value="ePHD"/>
    <property type="match status" value="1"/>
</dbReference>
<feature type="compositionally biased region" description="Basic and acidic residues" evidence="4">
    <location>
        <begin position="126"/>
        <end position="137"/>
    </location>
</feature>
<dbReference type="GO" id="GO:0006357">
    <property type="term" value="P:regulation of transcription by RNA polymerase II"/>
    <property type="evidence" value="ECO:0007669"/>
    <property type="project" value="TreeGrafter"/>
</dbReference>
<evidence type="ECO:0000256" key="4">
    <source>
        <dbReference type="SAM" id="MobiDB-lite"/>
    </source>
</evidence>
<keyword evidence="3" id="KW-0862">Zinc</keyword>
<feature type="region of interest" description="Disordered" evidence="4">
    <location>
        <begin position="210"/>
        <end position="234"/>
    </location>
</feature>
<evidence type="ECO:0000313" key="8">
    <source>
        <dbReference type="Proteomes" id="UP001153365"/>
    </source>
</evidence>
<sequence>MFSKLFSVTIDVDAWLREHERLLQKEVDDKARELQRLQRLEKKRKLLENGGEATEKKKKQKLTEEGSEAAERKRKRRSKPSQSSSLILMEGECQHSMAAVPDLSNNGNHEKSKEVRESKAVKKRELKTTADRSDGLPKSRATKKLKQKPRFPCALCPDTSEENMLRIIESDPAPQSISPATETTNVVGDAVDLVVGLLGEDAQVVQGHIENGGFQNNSTTSAQPTTKSSSRPRPTKWAHRICCIFTPSTWIDTLPTGEEVVRGFELIEKTRWALKCQICSEKMGTKVQCTKSAKCVKACHVTCALNTGFFFVDAQVSHGEQTYSLLYPANGPPEGLEISQDPTIVVLCKQHNPSYQKSEAERKARELSEKIGCFESNQEIKVRTSKGVFQVRFVSREEERKSLKVVFEDGNLSEVSYNKVYFGPSVPAPASQSKSLNKPKDNLVELFFPSLPLPLSLPLSLSANAVILHIGTFIYILTIITIIILISFTPN</sequence>
<feature type="compositionally biased region" description="Basic and acidic residues" evidence="4">
    <location>
        <begin position="108"/>
        <end position="120"/>
    </location>
</feature>
<dbReference type="Gene3D" id="3.30.40.10">
    <property type="entry name" value="Zinc/RING finger domain, C3HC4 (zinc finger)"/>
    <property type="match status" value="1"/>
</dbReference>
<feature type="compositionally biased region" description="Polar residues" evidence="4">
    <location>
        <begin position="213"/>
        <end position="232"/>
    </location>
</feature>
<keyword evidence="5" id="KW-0472">Membrane</keyword>
<keyword evidence="1" id="KW-0479">Metal-binding</keyword>
<dbReference type="InterPro" id="IPR034732">
    <property type="entry name" value="EPHD"/>
</dbReference>
<proteinExistence type="predicted"/>
<reference evidence="7" key="1">
    <citation type="submission" date="2022-06" db="EMBL/GenBank/DDBJ databases">
        <authorList>
            <consortium name="SYNGENTA / RWTH Aachen University"/>
        </authorList>
    </citation>
    <scope>NUCLEOTIDE SEQUENCE</scope>
</reference>
<dbReference type="AlphaFoldDB" id="A0AAV0BK53"/>
<keyword evidence="5" id="KW-1133">Transmembrane helix</keyword>
<name>A0AAV0BK53_PHAPC</name>
<dbReference type="EMBL" id="CALTRL010005897">
    <property type="protein sequence ID" value="CAH7687649.1"/>
    <property type="molecule type" value="Genomic_DNA"/>
</dbReference>
<feature type="region of interest" description="Disordered" evidence="4">
    <location>
        <begin position="43"/>
        <end position="86"/>
    </location>
</feature>
<dbReference type="PANTHER" id="PTHR13793">
    <property type="entry name" value="PHD FINGER PROTEINS"/>
    <property type="match status" value="1"/>
</dbReference>
<feature type="region of interest" description="Disordered" evidence="4">
    <location>
        <begin position="99"/>
        <end position="146"/>
    </location>
</feature>
<dbReference type="InterPro" id="IPR013083">
    <property type="entry name" value="Znf_RING/FYVE/PHD"/>
</dbReference>
<dbReference type="Pfam" id="PF13832">
    <property type="entry name" value="zf-HC5HC2H_2"/>
    <property type="match status" value="1"/>
</dbReference>
<dbReference type="PROSITE" id="PS51805">
    <property type="entry name" value="EPHD"/>
    <property type="match status" value="1"/>
</dbReference>
<evidence type="ECO:0000256" key="5">
    <source>
        <dbReference type="SAM" id="Phobius"/>
    </source>
</evidence>
<evidence type="ECO:0000256" key="2">
    <source>
        <dbReference type="ARBA" id="ARBA00022771"/>
    </source>
</evidence>
<keyword evidence="8" id="KW-1185">Reference proteome</keyword>
<organism evidence="7 8">
    <name type="scientific">Phakopsora pachyrhizi</name>
    <name type="common">Asian soybean rust disease fungus</name>
    <dbReference type="NCBI Taxonomy" id="170000"/>
    <lineage>
        <taxon>Eukaryota</taxon>
        <taxon>Fungi</taxon>
        <taxon>Dikarya</taxon>
        <taxon>Basidiomycota</taxon>
        <taxon>Pucciniomycotina</taxon>
        <taxon>Pucciniomycetes</taxon>
        <taxon>Pucciniales</taxon>
        <taxon>Phakopsoraceae</taxon>
        <taxon>Phakopsora</taxon>
    </lineage>
</organism>
<gene>
    <name evidence="7" type="ORF">PPACK8108_LOCUS22461</name>
</gene>
<evidence type="ECO:0000259" key="6">
    <source>
        <dbReference type="PROSITE" id="PS51805"/>
    </source>
</evidence>
<evidence type="ECO:0000256" key="3">
    <source>
        <dbReference type="ARBA" id="ARBA00022833"/>
    </source>
</evidence>
<comment type="caution">
    <text evidence="7">The sequence shown here is derived from an EMBL/GenBank/DDBJ whole genome shotgun (WGS) entry which is preliminary data.</text>
</comment>